<evidence type="ECO:0000313" key="1">
    <source>
        <dbReference type="EMBL" id="RNA41481.1"/>
    </source>
</evidence>
<organism evidence="1 2">
    <name type="scientific">Brachionus plicatilis</name>
    <name type="common">Marine rotifer</name>
    <name type="synonym">Brachionus muelleri</name>
    <dbReference type="NCBI Taxonomy" id="10195"/>
    <lineage>
        <taxon>Eukaryota</taxon>
        <taxon>Metazoa</taxon>
        <taxon>Spiralia</taxon>
        <taxon>Gnathifera</taxon>
        <taxon>Rotifera</taxon>
        <taxon>Eurotatoria</taxon>
        <taxon>Monogononta</taxon>
        <taxon>Pseudotrocha</taxon>
        <taxon>Ploima</taxon>
        <taxon>Brachionidae</taxon>
        <taxon>Brachionus</taxon>
    </lineage>
</organism>
<reference evidence="1 2" key="1">
    <citation type="journal article" date="2018" name="Sci. Rep.">
        <title>Genomic signatures of local adaptation to the degree of environmental predictability in rotifers.</title>
        <authorList>
            <person name="Franch-Gras L."/>
            <person name="Hahn C."/>
            <person name="Garcia-Roger E.M."/>
            <person name="Carmona M.J."/>
            <person name="Serra M."/>
            <person name="Gomez A."/>
        </authorList>
    </citation>
    <scope>NUCLEOTIDE SEQUENCE [LARGE SCALE GENOMIC DNA]</scope>
    <source>
        <strain evidence="1">HYR1</strain>
    </source>
</reference>
<dbReference type="EMBL" id="REGN01000497">
    <property type="protein sequence ID" value="RNA41481.1"/>
    <property type="molecule type" value="Genomic_DNA"/>
</dbReference>
<evidence type="ECO:0000313" key="2">
    <source>
        <dbReference type="Proteomes" id="UP000276133"/>
    </source>
</evidence>
<dbReference type="Proteomes" id="UP000276133">
    <property type="component" value="Unassembled WGS sequence"/>
</dbReference>
<accession>A0A3M7T0D3</accession>
<sequence>MIFTMIACLQIQGSNDCLVYLNGIRNYNKRGSVNSKTSFLGAVLNKIVRLRVIHRQIKSGVVKAKAKKEEAASNLMKYFDTNILILSF</sequence>
<dbReference type="AlphaFoldDB" id="A0A3M7T0D3"/>
<proteinExistence type="predicted"/>
<keyword evidence="2" id="KW-1185">Reference proteome</keyword>
<name>A0A3M7T0D3_BRAPC</name>
<protein>
    <submittedName>
        <fullName evidence="1">Uncharacterized protein</fullName>
    </submittedName>
</protein>
<comment type="caution">
    <text evidence="1">The sequence shown here is derived from an EMBL/GenBank/DDBJ whole genome shotgun (WGS) entry which is preliminary data.</text>
</comment>
<gene>
    <name evidence="1" type="ORF">BpHYR1_047300</name>
</gene>